<name>A0A1B3B1W9_9CAUD</name>
<evidence type="ECO:0000313" key="1">
    <source>
        <dbReference type="EMBL" id="AOE44970.1"/>
    </source>
</evidence>
<organism evidence="1 2">
    <name type="scientific">Gordonia phage Twister6</name>
    <dbReference type="NCBI Taxonomy" id="1887655"/>
    <lineage>
        <taxon>Viruses</taxon>
        <taxon>Duplodnaviria</taxon>
        <taxon>Heunggongvirae</taxon>
        <taxon>Uroviricota</taxon>
        <taxon>Caudoviricetes</taxon>
        <taxon>Stackebrandtviridae</taxon>
        <taxon>Frickvirinae</taxon>
        <taxon>Wizardvirus</taxon>
        <taxon>Wizardvirus twister6</taxon>
    </lineage>
</organism>
<gene>
    <name evidence="1" type="primary">61</name>
    <name evidence="1" type="ORF">SEA_TWISTER6_61</name>
</gene>
<proteinExistence type="predicted"/>
<sequence>MSDHTGIEWTDATWNPVTGCTKVSAGCDHCYAESIAHRFDGTKAYPNGFDVTLRPERLDQPLRWRRPRRVFVNSMSDLFHDDIPDEYIAKVWAVMALAQQHTFQVLTKRHARLRSLLNSERFKDSVARAMILPPDHGGINPDLARTPDLHWPRRNVWVGVSTEDQRWADIRIPALLETPAAVRFISAEPLLGRIDLEFENYYDPDQYCGGCSGLVSPKHEPACGREPGKHWGLDWVIVGGESGRGARPMHPDWARALRDQCVDAGVPFLFKQFGEWIEDVTHHPAEPEYGIHEPYRVLNVPPDHKNRNRCVMHSNGVTAMTADNPFNPFRAGHPGWTAMRRVGKKAAGRELDGRTWDQYPHTTP</sequence>
<dbReference type="Pfam" id="PF07505">
    <property type="entry name" value="DUF5131"/>
    <property type="match status" value="1"/>
</dbReference>
<reference evidence="1 2" key="1">
    <citation type="submission" date="2016-07" db="EMBL/GenBank/DDBJ databases">
        <authorList>
            <person name="Montgomery M.T."/>
            <person name="Pope W.H."/>
            <person name="Russell D.A."/>
            <person name="Garlena R.A."/>
            <person name="Jacobs-Sera D."/>
            <person name="Hendrix R.W."/>
            <person name="Hatfull G.F."/>
        </authorList>
    </citation>
    <scope>NUCLEOTIDE SEQUENCE [LARGE SCALE GENOMIC DNA]</scope>
</reference>
<keyword evidence="2" id="KW-1185">Reference proteome</keyword>
<dbReference type="OrthoDB" id="8502at10239"/>
<dbReference type="KEGG" id="vg:29065033"/>
<dbReference type="GeneID" id="29065033"/>
<evidence type="ECO:0000313" key="2">
    <source>
        <dbReference type="Proteomes" id="UP000201729"/>
    </source>
</evidence>
<dbReference type="Proteomes" id="UP000201729">
    <property type="component" value="Segment"/>
</dbReference>
<dbReference type="InterPro" id="IPR011101">
    <property type="entry name" value="DUF5131"/>
</dbReference>
<accession>A0A1B3B1W9</accession>
<dbReference type="RefSeq" id="YP_009284832.1">
    <property type="nucleotide sequence ID" value="NC_031052.1"/>
</dbReference>
<protein>
    <submittedName>
        <fullName evidence="1">Uncharacterized protein</fullName>
    </submittedName>
</protein>
<dbReference type="EMBL" id="KX557286">
    <property type="protein sequence ID" value="AOE44970.1"/>
    <property type="molecule type" value="Genomic_DNA"/>
</dbReference>